<evidence type="ECO:0000256" key="1">
    <source>
        <dbReference type="SAM" id="Coils"/>
    </source>
</evidence>
<dbReference type="RefSeq" id="WP_306351869.1">
    <property type="nucleotide sequence ID" value="NZ_JASAWV010000021.1"/>
</dbReference>
<evidence type="ECO:0000313" key="3">
    <source>
        <dbReference type="Proteomes" id="UP001226020"/>
    </source>
</evidence>
<sequence>MSHYFADRLGNISVLGGVARLDFLTVKEIDKTSQKVSLENSIKLVMPLEGIMQTIDALEKMKQELLEVAEKESKEAKKI</sequence>
<comment type="caution">
    <text evidence="2">The sequence shown here is derived from an EMBL/GenBank/DDBJ whole genome shotgun (WGS) entry which is preliminary data.</text>
</comment>
<keyword evidence="1" id="KW-0175">Coiled coil</keyword>
<dbReference type="EMBL" id="JASAXT010000013">
    <property type="protein sequence ID" value="MDP8148956.1"/>
    <property type="molecule type" value="Genomic_DNA"/>
</dbReference>
<feature type="coiled-coil region" evidence="1">
    <location>
        <begin position="48"/>
        <end position="75"/>
    </location>
</feature>
<protein>
    <submittedName>
        <fullName evidence="2">Uncharacterized protein</fullName>
    </submittedName>
</protein>
<gene>
    <name evidence="2" type="ORF">QJU57_07680</name>
</gene>
<dbReference type="AlphaFoldDB" id="A0AAW8CHS5"/>
<reference evidence="2 3" key="1">
    <citation type="journal article" date="2023" name="Front. Microbiol.">
        <title>Phylogeography and host specificity of Pasteurellaceae pathogenic to sea-farmed fish in the north-east Atlantic.</title>
        <authorList>
            <person name="Gulla S."/>
            <person name="Colquhoun D.J."/>
            <person name="Olsen A.B."/>
            <person name="Spilsberg B."/>
            <person name="Lagesen K."/>
            <person name="Aakesson C.P."/>
            <person name="Strom S."/>
            <person name="Manji F."/>
            <person name="Birkbeck T.H."/>
            <person name="Nilsen H.K."/>
        </authorList>
    </citation>
    <scope>NUCLEOTIDE SEQUENCE [LARGE SCALE GENOMIC DNA]</scope>
    <source>
        <strain evidence="2 3">NVIB3131</strain>
    </source>
</reference>
<organism evidence="2 3">
    <name type="scientific">Phocoenobacter atlanticus subsp. atlanticus</name>
    <dbReference type="NCBI Taxonomy" id="3061285"/>
    <lineage>
        <taxon>Bacteria</taxon>
        <taxon>Pseudomonadati</taxon>
        <taxon>Pseudomonadota</taxon>
        <taxon>Gammaproteobacteria</taxon>
        <taxon>Pasteurellales</taxon>
        <taxon>Pasteurellaceae</taxon>
        <taxon>Phocoenobacter</taxon>
        <taxon>Phocoenobacter atlanticus</taxon>
    </lineage>
</organism>
<name>A0AAW8CHS5_9PAST</name>
<proteinExistence type="predicted"/>
<evidence type="ECO:0000313" key="2">
    <source>
        <dbReference type="EMBL" id="MDP8148956.1"/>
    </source>
</evidence>
<accession>A0AAW8CHS5</accession>
<keyword evidence="3" id="KW-1185">Reference proteome</keyword>
<dbReference type="Proteomes" id="UP001226020">
    <property type="component" value="Unassembled WGS sequence"/>
</dbReference>